<dbReference type="InterPro" id="IPR001992">
    <property type="entry name" value="T2SS_GspF/T4SS_PilC_CS"/>
</dbReference>
<keyword evidence="5 8" id="KW-0812">Transmembrane</keyword>
<keyword evidence="3 8" id="KW-0813">Transport</keyword>
<dbReference type="RefSeq" id="WP_379787672.1">
    <property type="nucleotide sequence ID" value="NZ_JBHSHL010000013.1"/>
</dbReference>
<proteinExistence type="inferred from homology"/>
<evidence type="ECO:0000256" key="4">
    <source>
        <dbReference type="ARBA" id="ARBA00022475"/>
    </source>
</evidence>
<organism evidence="11 12">
    <name type="scientific">Filifactor villosus</name>
    <dbReference type="NCBI Taxonomy" id="29374"/>
    <lineage>
        <taxon>Bacteria</taxon>
        <taxon>Bacillati</taxon>
        <taxon>Bacillota</taxon>
        <taxon>Clostridia</taxon>
        <taxon>Peptostreptococcales</taxon>
        <taxon>Filifactoraceae</taxon>
        <taxon>Filifactor</taxon>
    </lineage>
</organism>
<evidence type="ECO:0000256" key="9">
    <source>
        <dbReference type="SAM" id="Phobius"/>
    </source>
</evidence>
<dbReference type="PANTHER" id="PTHR30012">
    <property type="entry name" value="GENERAL SECRETION PATHWAY PROTEIN"/>
    <property type="match status" value="1"/>
</dbReference>
<evidence type="ECO:0000256" key="5">
    <source>
        <dbReference type="ARBA" id="ARBA00022692"/>
    </source>
</evidence>
<evidence type="ECO:0000256" key="6">
    <source>
        <dbReference type="ARBA" id="ARBA00022989"/>
    </source>
</evidence>
<evidence type="ECO:0000313" key="11">
    <source>
        <dbReference type="EMBL" id="MFC4804180.1"/>
    </source>
</evidence>
<comment type="caution">
    <text evidence="11">The sequence shown here is derived from an EMBL/GenBank/DDBJ whole genome shotgun (WGS) entry which is preliminary data.</text>
</comment>
<accession>A0ABV9QKB1</accession>
<comment type="similarity">
    <text evidence="2 8">Belongs to the GSP F family.</text>
</comment>
<dbReference type="Proteomes" id="UP001595916">
    <property type="component" value="Unassembled WGS sequence"/>
</dbReference>
<evidence type="ECO:0000256" key="3">
    <source>
        <dbReference type="ARBA" id="ARBA00022448"/>
    </source>
</evidence>
<evidence type="ECO:0000259" key="10">
    <source>
        <dbReference type="Pfam" id="PF00482"/>
    </source>
</evidence>
<dbReference type="EMBL" id="JBHSHL010000013">
    <property type="protein sequence ID" value="MFC4804180.1"/>
    <property type="molecule type" value="Genomic_DNA"/>
</dbReference>
<keyword evidence="7 9" id="KW-0472">Membrane</keyword>
<evidence type="ECO:0000313" key="12">
    <source>
        <dbReference type="Proteomes" id="UP001595916"/>
    </source>
</evidence>
<feature type="domain" description="Type II secretion system protein GspF" evidence="10">
    <location>
        <begin position="271"/>
        <end position="393"/>
    </location>
</feature>
<evidence type="ECO:0000256" key="1">
    <source>
        <dbReference type="ARBA" id="ARBA00004651"/>
    </source>
</evidence>
<dbReference type="Gene3D" id="1.20.81.30">
    <property type="entry name" value="Type II secretion system (T2SS), domain F"/>
    <property type="match status" value="2"/>
</dbReference>
<dbReference type="PRINTS" id="PR00812">
    <property type="entry name" value="BCTERIALGSPF"/>
</dbReference>
<dbReference type="InterPro" id="IPR042094">
    <property type="entry name" value="T2SS_GspF_sf"/>
</dbReference>
<feature type="transmembrane region" description="Helical" evidence="9">
    <location>
        <begin position="221"/>
        <end position="240"/>
    </location>
</feature>
<dbReference type="InterPro" id="IPR003004">
    <property type="entry name" value="GspF/PilC"/>
</dbReference>
<feature type="transmembrane region" description="Helical" evidence="9">
    <location>
        <begin position="374"/>
        <end position="392"/>
    </location>
</feature>
<gene>
    <name evidence="11" type="ORF">ACFO4R_03715</name>
</gene>
<feature type="domain" description="Type II secretion system protein GspF" evidence="10">
    <location>
        <begin position="68"/>
        <end position="191"/>
    </location>
</feature>
<dbReference type="PANTHER" id="PTHR30012:SF0">
    <property type="entry name" value="TYPE II SECRETION SYSTEM PROTEIN F-RELATED"/>
    <property type="match status" value="1"/>
</dbReference>
<comment type="subcellular location">
    <subcellularLocation>
        <location evidence="1 8">Cell membrane</location>
        <topology evidence="1 8">Multi-pass membrane protein</topology>
    </subcellularLocation>
</comment>
<keyword evidence="6 9" id="KW-1133">Transmembrane helix</keyword>
<evidence type="ECO:0000256" key="8">
    <source>
        <dbReference type="RuleBase" id="RU003923"/>
    </source>
</evidence>
<evidence type="ECO:0000256" key="2">
    <source>
        <dbReference type="ARBA" id="ARBA00005745"/>
    </source>
</evidence>
<evidence type="ECO:0000256" key="7">
    <source>
        <dbReference type="ARBA" id="ARBA00023136"/>
    </source>
</evidence>
<keyword evidence="4" id="KW-1003">Cell membrane</keyword>
<name>A0ABV9QKB1_9FIRM</name>
<dbReference type="Pfam" id="PF00482">
    <property type="entry name" value="T2SSF"/>
    <property type="match status" value="2"/>
</dbReference>
<protein>
    <submittedName>
        <fullName evidence="11">Type II secretion system F family protein</fullName>
    </submittedName>
</protein>
<feature type="transmembrane region" description="Helical" evidence="9">
    <location>
        <begin position="168"/>
        <end position="189"/>
    </location>
</feature>
<dbReference type="InterPro" id="IPR018076">
    <property type="entry name" value="T2SS_GspF_dom"/>
</dbReference>
<reference evidence="12" key="1">
    <citation type="journal article" date="2019" name="Int. J. Syst. Evol. Microbiol.">
        <title>The Global Catalogue of Microorganisms (GCM) 10K type strain sequencing project: providing services to taxonomists for standard genome sequencing and annotation.</title>
        <authorList>
            <consortium name="The Broad Institute Genomics Platform"/>
            <consortium name="The Broad Institute Genome Sequencing Center for Infectious Disease"/>
            <person name="Wu L."/>
            <person name="Ma J."/>
        </authorList>
    </citation>
    <scope>NUCLEOTIDE SEQUENCE [LARGE SCALE GENOMIC DNA]</scope>
    <source>
        <strain evidence="12">CCUG 46385</strain>
    </source>
</reference>
<dbReference type="PROSITE" id="PS00874">
    <property type="entry name" value="T2SP_F"/>
    <property type="match status" value="1"/>
</dbReference>
<sequence>MEGKFKYKAINEAGDVVQGSLEAKSISEAASILRTKGTKPIHIEKEEEKSKEITFGTPKFKLKDLVLFSRQSSTMLNAGMALNRCLDVLIEQNKNKHLRKITREVAVSVQKGETLSNALYMQGNAFPDLFKKTVEAGEMTGQLAEVLEKMAVHYEKERRIRTKIKGAMMYPIILSIIATVAVTILLVFVMPKFMEIFAASNVEFPALTLMVMALSKLLVNYWYIILLVIAGLVLLVINLLKQPQIRLSFDRFKLKFRLIRDPMTKIVTSRFTRTLSTLLSSGINVVSALETAGQTTQNTYVEESLKSVVTGIEKGMSMTTQLEKTKIFPPMMLSMIAIGEESGNLEAMLEKTADYYDEELEAAMQQMVSLIEPIMIVVMGLLIGTIVIAMYLPMFSVFETLQ</sequence>
<keyword evidence="12" id="KW-1185">Reference proteome</keyword>